<organism evidence="5 6">
    <name type="scientific">Candidatus Sungbacteria bacterium RIFCSPLOWO2_01_FULL_60_25</name>
    <dbReference type="NCBI Taxonomy" id="1802281"/>
    <lineage>
        <taxon>Bacteria</taxon>
        <taxon>Candidatus Sungiibacteriota</taxon>
    </lineage>
</organism>
<dbReference type="Pfam" id="PF00535">
    <property type="entry name" value="Glycos_transf_2"/>
    <property type="match status" value="1"/>
</dbReference>
<evidence type="ECO:0000256" key="1">
    <source>
        <dbReference type="ARBA" id="ARBA00006739"/>
    </source>
</evidence>
<dbReference type="GO" id="GO:0016020">
    <property type="term" value="C:membrane"/>
    <property type="evidence" value="ECO:0007669"/>
    <property type="project" value="GOC"/>
</dbReference>
<dbReference type="PANTHER" id="PTHR43398">
    <property type="entry name" value="DOLICHOL-PHOSPHATE MANNOSYLTRANSFERASE SUBUNIT 1"/>
    <property type="match status" value="1"/>
</dbReference>
<dbReference type="Proteomes" id="UP000178977">
    <property type="component" value="Unassembled WGS sequence"/>
</dbReference>
<comment type="caution">
    <text evidence="5">The sequence shown here is derived from an EMBL/GenBank/DDBJ whole genome shotgun (WGS) entry which is preliminary data.</text>
</comment>
<gene>
    <name evidence="5" type="ORF">A3A44_00675</name>
</gene>
<dbReference type="InterPro" id="IPR029044">
    <property type="entry name" value="Nucleotide-diphossugar_trans"/>
</dbReference>
<dbReference type="CDD" id="cd06442">
    <property type="entry name" value="DPM1_like"/>
    <property type="match status" value="1"/>
</dbReference>
<dbReference type="Gene3D" id="3.90.550.10">
    <property type="entry name" value="Spore Coat Polysaccharide Biosynthesis Protein SpsA, Chain A"/>
    <property type="match status" value="1"/>
</dbReference>
<proteinExistence type="inferred from homology"/>
<dbReference type="InterPro" id="IPR001173">
    <property type="entry name" value="Glyco_trans_2-like"/>
</dbReference>
<dbReference type="GO" id="GO:0009247">
    <property type="term" value="P:glycolipid biosynthetic process"/>
    <property type="evidence" value="ECO:0007669"/>
    <property type="project" value="TreeGrafter"/>
</dbReference>
<accession>A0A1G2LBR2</accession>
<evidence type="ECO:0000256" key="2">
    <source>
        <dbReference type="ARBA" id="ARBA00022676"/>
    </source>
</evidence>
<protein>
    <recommendedName>
        <fullName evidence="4">Glycosyltransferase 2-like domain-containing protein</fullName>
    </recommendedName>
</protein>
<dbReference type="GO" id="GO:0004582">
    <property type="term" value="F:dolichyl-phosphate beta-D-mannosyltransferase activity"/>
    <property type="evidence" value="ECO:0007669"/>
    <property type="project" value="InterPro"/>
</dbReference>
<dbReference type="FunFam" id="3.90.550.10:FF:000122">
    <property type="entry name" value="Dolichol-phosphate mannosyltransferase subunit 1"/>
    <property type="match status" value="1"/>
</dbReference>
<dbReference type="InterPro" id="IPR039528">
    <property type="entry name" value="DPM1-like"/>
</dbReference>
<keyword evidence="2" id="KW-0328">Glycosyltransferase</keyword>
<dbReference type="PANTHER" id="PTHR43398:SF1">
    <property type="entry name" value="DOLICHOL-PHOSPHATE MANNOSYLTRANSFERASE SUBUNIT 1"/>
    <property type="match status" value="1"/>
</dbReference>
<evidence type="ECO:0000313" key="6">
    <source>
        <dbReference type="Proteomes" id="UP000178977"/>
    </source>
</evidence>
<dbReference type="SUPFAM" id="SSF53448">
    <property type="entry name" value="Nucleotide-diphospho-sugar transferases"/>
    <property type="match status" value="1"/>
</dbReference>
<name>A0A1G2LBR2_9BACT</name>
<evidence type="ECO:0000259" key="4">
    <source>
        <dbReference type="Pfam" id="PF00535"/>
    </source>
</evidence>
<dbReference type="EMBL" id="MHQT01000031">
    <property type="protein sequence ID" value="OHA09057.1"/>
    <property type="molecule type" value="Genomic_DNA"/>
</dbReference>
<sequence length="249" mass="28602">MKTRIIIPTYNERENIISLIAELLRAMPRDAGVLVVDDGSPDGTAELVRDYQSRDPRVMLMTRPGKLGMGSAYQAAFRRVLNEGLAECIVTIDADFSHNPRYVSELVRGCETADLVIGSRYVPGGRIENWSPWRRLLSWGGNRYVRFITGLPIRDCTAGFSAMRADFLSRVPFEAVRPTGYAWWFSLRMMFWRRGARIREIPITFTERRLGASKISAHIITEGLIEPWRIRWMRNEAPNSRHQITNKTQ</sequence>
<dbReference type="AlphaFoldDB" id="A0A1G2LBR2"/>
<dbReference type="STRING" id="1802281.A3A44_00675"/>
<evidence type="ECO:0000256" key="3">
    <source>
        <dbReference type="ARBA" id="ARBA00022679"/>
    </source>
</evidence>
<feature type="domain" description="Glycosyltransferase 2-like" evidence="4">
    <location>
        <begin position="5"/>
        <end position="169"/>
    </location>
</feature>
<evidence type="ECO:0000313" key="5">
    <source>
        <dbReference type="EMBL" id="OHA09057.1"/>
    </source>
</evidence>
<keyword evidence="3" id="KW-0808">Transferase</keyword>
<reference evidence="5 6" key="1">
    <citation type="journal article" date="2016" name="Nat. Commun.">
        <title>Thousands of microbial genomes shed light on interconnected biogeochemical processes in an aquifer system.</title>
        <authorList>
            <person name="Anantharaman K."/>
            <person name="Brown C.T."/>
            <person name="Hug L.A."/>
            <person name="Sharon I."/>
            <person name="Castelle C.J."/>
            <person name="Probst A.J."/>
            <person name="Thomas B.C."/>
            <person name="Singh A."/>
            <person name="Wilkins M.J."/>
            <person name="Karaoz U."/>
            <person name="Brodie E.L."/>
            <person name="Williams K.H."/>
            <person name="Hubbard S.S."/>
            <person name="Banfield J.F."/>
        </authorList>
    </citation>
    <scope>NUCLEOTIDE SEQUENCE [LARGE SCALE GENOMIC DNA]</scope>
</reference>
<comment type="similarity">
    <text evidence="1">Belongs to the glycosyltransferase 2 family.</text>
</comment>